<proteinExistence type="predicted"/>
<reference evidence="1 2" key="1">
    <citation type="journal article" date="2015" name="Nature">
        <title>rRNA introns, odd ribosomes, and small enigmatic genomes across a large radiation of phyla.</title>
        <authorList>
            <person name="Brown C.T."/>
            <person name="Hug L.A."/>
            <person name="Thomas B.C."/>
            <person name="Sharon I."/>
            <person name="Castelle C.J."/>
            <person name="Singh A."/>
            <person name="Wilkins M.J."/>
            <person name="Williams K.H."/>
            <person name="Banfield J.F."/>
        </authorList>
    </citation>
    <scope>NUCLEOTIDE SEQUENCE [LARGE SCALE GENOMIC DNA]</scope>
</reference>
<dbReference type="AlphaFoldDB" id="A0A837IP42"/>
<evidence type="ECO:0000313" key="2">
    <source>
        <dbReference type="Proteomes" id="UP000034078"/>
    </source>
</evidence>
<protein>
    <submittedName>
        <fullName evidence="1">Uncharacterized protein</fullName>
    </submittedName>
</protein>
<dbReference type="EMBL" id="LCKO01000011">
    <property type="protein sequence ID" value="KKT99250.1"/>
    <property type="molecule type" value="Genomic_DNA"/>
</dbReference>
<sequence length="171" mass="19635">MEIKFELPGPVDEERLNREVMPVGYVSEQISDHKFYVRTEDNLVNVGRCDLAEPFVKVTFFTLVPEGRDFLAAFGRRFPEHDPLTLFFGFVYRLPNGLFRLDGTPLRLKGAAMKEIGRHTTADKVYFVSFYRGDWTDQALKVISMRAVLPNFTLGVEKGPASLDLEKERKK</sequence>
<dbReference type="Proteomes" id="UP000034078">
    <property type="component" value="Unassembled WGS sequence"/>
</dbReference>
<comment type="caution">
    <text evidence="1">The sequence shown here is derived from an EMBL/GenBank/DDBJ whole genome shotgun (WGS) entry which is preliminary data.</text>
</comment>
<accession>A0A837IP42</accession>
<gene>
    <name evidence="1" type="ORF">UX01_C0011G0015</name>
</gene>
<name>A0A837IP42_9BACT</name>
<evidence type="ECO:0000313" key="1">
    <source>
        <dbReference type="EMBL" id="KKT99250.1"/>
    </source>
</evidence>
<organism evidence="1 2">
    <name type="scientific">Candidatus Collierbacteria bacterium GW2011_GWB2_45_17</name>
    <dbReference type="NCBI Taxonomy" id="1618388"/>
    <lineage>
        <taxon>Bacteria</taxon>
        <taxon>Candidatus Collieribacteriota</taxon>
    </lineage>
</organism>